<gene>
    <name evidence="1" type="ORF">DNFNHJIP_00669</name>
</gene>
<dbReference type="Proteomes" id="UP000614580">
    <property type="component" value="Unassembled WGS sequence"/>
</dbReference>
<proteinExistence type="predicted"/>
<sequence>MFDTYKTVLNADKLYLQDDESVFGHVFIAFLSLYIHCKLEQLLKKAELNHKITPIDLLFKYSKVYHVNLKDHSIISEVPKKVMDLDEKLGLNVFPN</sequence>
<evidence type="ECO:0000313" key="2">
    <source>
        <dbReference type="Proteomes" id="UP000614580"/>
    </source>
</evidence>
<dbReference type="AlphaFoldDB" id="A0A812A1K7"/>
<accession>A0A812A1K7</accession>
<comment type="caution">
    <text evidence="1">The sequence shown here is derived from an EMBL/GenBank/DDBJ whole genome shotgun (WGS) entry which is preliminary data.</text>
</comment>
<protein>
    <submittedName>
        <fullName evidence="1">Uncharacterized protein</fullName>
    </submittedName>
</protein>
<name>A0A812A1K7_9EURY</name>
<reference evidence="1" key="1">
    <citation type="submission" date="2020-12" db="EMBL/GenBank/DDBJ databases">
        <authorList>
            <person name="Hahn C.J."/>
            <person name="Laso-Perez R."/>
            <person name="Vulcano F."/>
            <person name="Vaziourakis K.-M."/>
            <person name="Stokke R."/>
            <person name="Steen I.H."/>
            <person name="Teske A."/>
            <person name="Boetius A."/>
            <person name="Liebeke M."/>
            <person name="Amann R."/>
            <person name="Knittel K."/>
        </authorList>
    </citation>
    <scope>NUCLEOTIDE SEQUENCE</scope>
    <source>
        <strain evidence="1">Gfbio:c6db26ca-90af-429b-aeed-0e3e8aed0b5e:GoM-Arc1_AMV-AAA_792_C10</strain>
    </source>
</reference>
<organism evidence="1 2">
    <name type="scientific">Candidatus Argoarchaeum ethanivorans</name>
    <dbReference type="NCBI Taxonomy" id="2608793"/>
    <lineage>
        <taxon>Archaea</taxon>
        <taxon>Methanobacteriati</taxon>
        <taxon>Methanobacteriota</taxon>
        <taxon>Stenosarchaea group</taxon>
        <taxon>Methanomicrobia</taxon>
        <taxon>Methanosarcinales</taxon>
        <taxon>Methanosarcinales incertae sedis</taxon>
        <taxon>GOM Arc I cluster</taxon>
        <taxon>Candidatus Argoarchaeum</taxon>
    </lineage>
</organism>
<evidence type="ECO:0000313" key="1">
    <source>
        <dbReference type="EMBL" id="CAD7767261.1"/>
    </source>
</evidence>
<dbReference type="EMBL" id="CAJHZY010000105">
    <property type="protein sequence ID" value="CAD7767261.1"/>
    <property type="molecule type" value="Genomic_DNA"/>
</dbReference>